<dbReference type="SUPFAM" id="SSF46689">
    <property type="entry name" value="Homeodomain-like"/>
    <property type="match status" value="1"/>
</dbReference>
<comment type="caution">
    <text evidence="4">The sequence shown here is derived from an EMBL/GenBank/DDBJ whole genome shotgun (WGS) entry which is preliminary data.</text>
</comment>
<evidence type="ECO:0000256" key="2">
    <source>
        <dbReference type="PROSITE-ProRule" id="PRU00335"/>
    </source>
</evidence>
<dbReference type="InterPro" id="IPR039532">
    <property type="entry name" value="TetR_C_Firmicutes"/>
</dbReference>
<evidence type="ECO:0000256" key="1">
    <source>
        <dbReference type="ARBA" id="ARBA00023125"/>
    </source>
</evidence>
<feature type="DNA-binding region" description="H-T-H motif" evidence="2">
    <location>
        <begin position="32"/>
        <end position="51"/>
    </location>
</feature>
<dbReference type="InterPro" id="IPR009057">
    <property type="entry name" value="Homeodomain-like_sf"/>
</dbReference>
<dbReference type="RefSeq" id="WP_144854902.1">
    <property type="nucleotide sequence ID" value="NZ_VNJI01000081.1"/>
</dbReference>
<reference evidence="4 5" key="1">
    <citation type="submission" date="2019-07" db="EMBL/GenBank/DDBJ databases">
        <authorList>
            <person name="Kim J."/>
        </authorList>
    </citation>
    <scope>NUCLEOTIDE SEQUENCE [LARGE SCALE GENOMIC DNA]</scope>
    <source>
        <strain evidence="4 5">JC52</strain>
    </source>
</reference>
<dbReference type="PRINTS" id="PR00455">
    <property type="entry name" value="HTHTETR"/>
</dbReference>
<evidence type="ECO:0000313" key="5">
    <source>
        <dbReference type="Proteomes" id="UP000317036"/>
    </source>
</evidence>
<accession>A0A559JHS5</accession>
<proteinExistence type="predicted"/>
<dbReference type="PANTHER" id="PTHR43479">
    <property type="entry name" value="ACREF/ENVCD OPERON REPRESSOR-RELATED"/>
    <property type="match status" value="1"/>
</dbReference>
<gene>
    <name evidence="4" type="ORF">FPZ49_33845</name>
</gene>
<dbReference type="Gene3D" id="1.10.357.10">
    <property type="entry name" value="Tetracycline Repressor, domain 2"/>
    <property type="match status" value="1"/>
</dbReference>
<dbReference type="InterPro" id="IPR001647">
    <property type="entry name" value="HTH_TetR"/>
</dbReference>
<evidence type="ECO:0000313" key="4">
    <source>
        <dbReference type="EMBL" id="TVX99425.1"/>
    </source>
</evidence>
<keyword evidence="5" id="KW-1185">Reference proteome</keyword>
<dbReference type="AlphaFoldDB" id="A0A559JHS5"/>
<evidence type="ECO:0000259" key="3">
    <source>
        <dbReference type="PROSITE" id="PS50977"/>
    </source>
</evidence>
<organism evidence="4 5">
    <name type="scientific">Paenibacillus cremeus</name>
    <dbReference type="NCBI Taxonomy" id="2163881"/>
    <lineage>
        <taxon>Bacteria</taxon>
        <taxon>Bacillati</taxon>
        <taxon>Bacillota</taxon>
        <taxon>Bacilli</taxon>
        <taxon>Bacillales</taxon>
        <taxon>Paenibacillaceae</taxon>
        <taxon>Paenibacillus</taxon>
    </lineage>
</organism>
<dbReference type="Proteomes" id="UP000317036">
    <property type="component" value="Unassembled WGS sequence"/>
</dbReference>
<dbReference type="GO" id="GO:0003677">
    <property type="term" value="F:DNA binding"/>
    <property type="evidence" value="ECO:0007669"/>
    <property type="project" value="UniProtKB-UniRule"/>
</dbReference>
<protein>
    <submittedName>
        <fullName evidence="4">TetR/AcrR family transcriptional regulator</fullName>
    </submittedName>
</protein>
<dbReference type="PANTHER" id="PTHR43479:SF7">
    <property type="entry name" value="TETR-FAMILY TRANSCRIPTIONAL REGULATOR"/>
    <property type="match status" value="1"/>
</dbReference>
<dbReference type="InterPro" id="IPR050624">
    <property type="entry name" value="HTH-type_Tx_Regulator"/>
</dbReference>
<feature type="domain" description="HTH tetR-type" evidence="3">
    <location>
        <begin position="9"/>
        <end position="69"/>
    </location>
</feature>
<dbReference type="OrthoDB" id="9810250at2"/>
<dbReference type="Pfam" id="PF14278">
    <property type="entry name" value="TetR_C_8"/>
    <property type="match status" value="1"/>
</dbReference>
<dbReference type="Pfam" id="PF00440">
    <property type="entry name" value="TetR_N"/>
    <property type="match status" value="1"/>
</dbReference>
<keyword evidence="1 2" id="KW-0238">DNA-binding</keyword>
<name>A0A559JHS5_9BACL</name>
<dbReference type="PROSITE" id="PS50977">
    <property type="entry name" value="HTH_TETR_2"/>
    <property type="match status" value="1"/>
</dbReference>
<dbReference type="EMBL" id="VNJI01000081">
    <property type="protein sequence ID" value="TVX99425.1"/>
    <property type="molecule type" value="Genomic_DNA"/>
</dbReference>
<sequence length="181" mass="21125">MPKIDRRIIKSQEAIKKALIELMSEKSFDSITIQDISDRANVNRGTIYLHYQDKFDLLDQIMEEHITNMGNFCESAAEMDFIESTVHCMEYLESNYLFFSTMLASEGAPYFRSRFLKFNIEEFRKDVDITKGKNAGRNEEVIVQFVANAYVGIVEWWLKNGMPYPPRQMAEQVGDLLERII</sequence>